<dbReference type="GO" id="GO:0019722">
    <property type="term" value="P:calcium-mediated signaling"/>
    <property type="evidence" value="ECO:0007669"/>
    <property type="project" value="TreeGrafter"/>
</dbReference>
<dbReference type="GO" id="GO:0006954">
    <property type="term" value="P:inflammatory response"/>
    <property type="evidence" value="ECO:0007669"/>
    <property type="project" value="InterPro"/>
</dbReference>
<evidence type="ECO:0000259" key="14">
    <source>
        <dbReference type="PROSITE" id="PS50262"/>
    </source>
</evidence>
<feature type="non-terminal residue" evidence="15">
    <location>
        <position position="368"/>
    </location>
</feature>
<keyword evidence="5 13" id="KW-1133">Transmembrane helix</keyword>
<dbReference type="Proteomes" id="UP000658642">
    <property type="component" value="Unassembled WGS sequence"/>
</dbReference>
<keyword evidence="4 13" id="KW-0812">Transmembrane</keyword>
<keyword evidence="11" id="KW-0807">Transducer</keyword>
<feature type="domain" description="G-protein coupled receptors family 1 profile" evidence="14">
    <location>
        <begin position="59"/>
        <end position="321"/>
    </location>
</feature>
<evidence type="ECO:0000256" key="6">
    <source>
        <dbReference type="ARBA" id="ARBA00023040"/>
    </source>
</evidence>
<feature type="transmembrane region" description="Helical" evidence="13">
    <location>
        <begin position="118"/>
        <end position="142"/>
    </location>
</feature>
<dbReference type="PRINTS" id="PR00425">
    <property type="entry name" value="BRADYKININR"/>
</dbReference>
<dbReference type="PRINTS" id="PR00993">
    <property type="entry name" value="BRADYKINNB1R"/>
</dbReference>
<keyword evidence="16" id="KW-1185">Reference proteome</keyword>
<feature type="transmembrane region" description="Helical" evidence="13">
    <location>
        <begin position="162"/>
        <end position="180"/>
    </location>
</feature>
<keyword evidence="8" id="KW-1015">Disulfide bond</keyword>
<evidence type="ECO:0000256" key="1">
    <source>
        <dbReference type="ARBA" id="ARBA00004651"/>
    </source>
</evidence>
<dbReference type="InterPro" id="IPR000496">
    <property type="entry name" value="Brdyknn_rcpt"/>
</dbReference>
<dbReference type="GO" id="GO:0019957">
    <property type="term" value="F:C-C chemokine binding"/>
    <property type="evidence" value="ECO:0007669"/>
    <property type="project" value="TreeGrafter"/>
</dbReference>
<evidence type="ECO:0000256" key="10">
    <source>
        <dbReference type="ARBA" id="ARBA00023180"/>
    </source>
</evidence>
<dbReference type="GO" id="GO:0016493">
    <property type="term" value="F:C-C chemokine receptor activity"/>
    <property type="evidence" value="ECO:0007669"/>
    <property type="project" value="TreeGrafter"/>
</dbReference>
<evidence type="ECO:0000256" key="4">
    <source>
        <dbReference type="ARBA" id="ARBA00022692"/>
    </source>
</evidence>
<dbReference type="SUPFAM" id="SSF81321">
    <property type="entry name" value="Family A G protein-coupled receptor-like"/>
    <property type="match status" value="1"/>
</dbReference>
<dbReference type="GO" id="GO:0004947">
    <property type="term" value="F:bradykinin receptor activity"/>
    <property type="evidence" value="ECO:0007669"/>
    <property type="project" value="InterPro"/>
</dbReference>
<dbReference type="InterPro" id="IPR001186">
    <property type="entry name" value="Brdyknn_1_rcpt"/>
</dbReference>
<dbReference type="Pfam" id="PF00001">
    <property type="entry name" value="7tm_1"/>
    <property type="match status" value="1"/>
</dbReference>
<dbReference type="PROSITE" id="PS50262">
    <property type="entry name" value="G_PROTEIN_RECEP_F1_2"/>
    <property type="match status" value="1"/>
</dbReference>
<feature type="transmembrane region" description="Helical" evidence="13">
    <location>
        <begin position="305"/>
        <end position="324"/>
    </location>
</feature>
<keyword evidence="10" id="KW-0325">Glycoprotein</keyword>
<dbReference type="InterPro" id="IPR050119">
    <property type="entry name" value="CCR1-9-like"/>
</dbReference>
<dbReference type="InterPro" id="IPR000276">
    <property type="entry name" value="GPCR_Rhodpsn"/>
</dbReference>
<gene>
    <name evidence="15" type="primary">Bdkrb1</name>
    <name evidence="15" type="ORF">ATRCLA_R06576</name>
</gene>
<dbReference type="EMBL" id="WBMZ01007503">
    <property type="protein sequence ID" value="NXY18861.1"/>
    <property type="molecule type" value="Genomic_DNA"/>
</dbReference>
<evidence type="ECO:0000256" key="13">
    <source>
        <dbReference type="SAM" id="Phobius"/>
    </source>
</evidence>
<evidence type="ECO:0000256" key="2">
    <source>
        <dbReference type="ARBA" id="ARBA00021062"/>
    </source>
</evidence>
<dbReference type="GO" id="GO:0007204">
    <property type="term" value="P:positive regulation of cytosolic calcium ion concentration"/>
    <property type="evidence" value="ECO:0007669"/>
    <property type="project" value="TreeGrafter"/>
</dbReference>
<feature type="transmembrane region" description="Helical" evidence="13">
    <location>
        <begin position="79"/>
        <end position="98"/>
    </location>
</feature>
<evidence type="ECO:0000256" key="12">
    <source>
        <dbReference type="ARBA" id="ARBA00025112"/>
    </source>
</evidence>
<comment type="subcellular location">
    <subcellularLocation>
        <location evidence="1">Cell membrane</location>
        <topology evidence="1">Multi-pass membrane protein</topology>
    </subcellularLocation>
</comment>
<feature type="non-terminal residue" evidence="15">
    <location>
        <position position="1"/>
    </location>
</feature>
<dbReference type="GO" id="GO:0009897">
    <property type="term" value="C:external side of plasma membrane"/>
    <property type="evidence" value="ECO:0007669"/>
    <property type="project" value="TreeGrafter"/>
</dbReference>
<dbReference type="PANTHER" id="PTHR10489">
    <property type="entry name" value="CELL ADHESION MOLECULE"/>
    <property type="match status" value="1"/>
</dbReference>
<organism evidence="15 16">
    <name type="scientific">Atrichornis clamosus</name>
    <dbReference type="NCBI Taxonomy" id="449594"/>
    <lineage>
        <taxon>Eukaryota</taxon>
        <taxon>Metazoa</taxon>
        <taxon>Chordata</taxon>
        <taxon>Craniata</taxon>
        <taxon>Vertebrata</taxon>
        <taxon>Euteleostomi</taxon>
        <taxon>Archelosauria</taxon>
        <taxon>Archosauria</taxon>
        <taxon>Dinosauria</taxon>
        <taxon>Saurischia</taxon>
        <taxon>Theropoda</taxon>
        <taxon>Coelurosauria</taxon>
        <taxon>Aves</taxon>
        <taxon>Neognathae</taxon>
        <taxon>Neoaves</taxon>
        <taxon>Telluraves</taxon>
        <taxon>Australaves</taxon>
        <taxon>Passeriformes</taxon>
        <taxon>Menuridae</taxon>
        <taxon>Atrichornis</taxon>
    </lineage>
</organism>
<accession>A0A852P3K5</accession>
<evidence type="ECO:0000256" key="11">
    <source>
        <dbReference type="ARBA" id="ARBA00023224"/>
    </source>
</evidence>
<dbReference type="PRINTS" id="PR00237">
    <property type="entry name" value="GPCRRHODOPSN"/>
</dbReference>
<feature type="transmembrane region" description="Helical" evidence="13">
    <location>
        <begin position="213"/>
        <end position="234"/>
    </location>
</feature>
<dbReference type="GO" id="GO:0009612">
    <property type="term" value="P:response to mechanical stimulus"/>
    <property type="evidence" value="ECO:0007669"/>
    <property type="project" value="InterPro"/>
</dbReference>
<proteinExistence type="predicted"/>
<evidence type="ECO:0000256" key="3">
    <source>
        <dbReference type="ARBA" id="ARBA00022475"/>
    </source>
</evidence>
<dbReference type="Gene3D" id="1.20.1070.10">
    <property type="entry name" value="Rhodopsin 7-helix transmembrane proteins"/>
    <property type="match status" value="1"/>
</dbReference>
<name>A0A852P3K5_9PASS</name>
<evidence type="ECO:0000313" key="16">
    <source>
        <dbReference type="Proteomes" id="UP000658642"/>
    </source>
</evidence>
<dbReference type="GO" id="GO:0006955">
    <property type="term" value="P:immune response"/>
    <property type="evidence" value="ECO:0007669"/>
    <property type="project" value="TreeGrafter"/>
</dbReference>
<keyword evidence="3" id="KW-1003">Cell membrane</keyword>
<keyword evidence="7 13" id="KW-0472">Membrane</keyword>
<evidence type="ECO:0000256" key="9">
    <source>
        <dbReference type="ARBA" id="ARBA00023170"/>
    </source>
</evidence>
<reference evidence="15" key="1">
    <citation type="submission" date="2020-02" db="EMBL/GenBank/DDBJ databases">
        <title>Bird 10,000 Genomes (B10K) Project - Family phase.</title>
        <authorList>
            <person name="Zhang G."/>
        </authorList>
    </citation>
    <scope>NUCLEOTIDE SEQUENCE</scope>
    <source>
        <strain evidence="15">B10K-DU-029-61</strain>
        <tissue evidence="15">Blood</tissue>
    </source>
</reference>
<feature type="transmembrane region" description="Helical" evidence="13">
    <location>
        <begin position="48"/>
        <end position="67"/>
    </location>
</feature>
<dbReference type="PANTHER" id="PTHR10489:SF957">
    <property type="entry name" value="B2 BRADYKININ RECEPTOR"/>
    <property type="match status" value="1"/>
</dbReference>
<evidence type="ECO:0000313" key="15">
    <source>
        <dbReference type="EMBL" id="NXY18861.1"/>
    </source>
</evidence>
<dbReference type="GO" id="GO:0060326">
    <property type="term" value="P:cell chemotaxis"/>
    <property type="evidence" value="ECO:0007669"/>
    <property type="project" value="TreeGrafter"/>
</dbReference>
<evidence type="ECO:0000256" key="8">
    <source>
        <dbReference type="ARBA" id="ARBA00023157"/>
    </source>
</evidence>
<evidence type="ECO:0000256" key="7">
    <source>
        <dbReference type="ARBA" id="ARBA00023136"/>
    </source>
</evidence>
<sequence>MTEIPLLNISFSNESDNNISFSNKSDNSTICPDLDDWWDVVYYIVPKYINTVCVIGMLGNVFVLFVYSLHKGPLKIAEIYLMNLAVADLIFLMCLPFWAENIRKGFNWPFGSFLCRSISTSIILNMYTSIYLLVAVSVDRYLTFVHTLNHRGIWSKTMTRGICLLIWFFCILLSIPAFVFRTVKDLHHWNISACVLELPTSSWETAESLLRNIVGFVLPSTAIIFLNFSTIRSLQKKAREQRKLRAKGCKRHKGTKATRLIFTVVLMFLFCWTPHHFFVFFDTLYRTEVIKGCFWGELINFGEQFAYMLATTNSCINPVIYVFVGKYFRQKALAVFSQFIPSGFPLRWISFKKISSNFNMFPVRSSLT</sequence>
<keyword evidence="9" id="KW-0675">Receptor</keyword>
<dbReference type="OrthoDB" id="6076970at2759"/>
<dbReference type="InterPro" id="IPR017452">
    <property type="entry name" value="GPCR_Rhodpsn_7TM"/>
</dbReference>
<keyword evidence="6" id="KW-0297">G-protein coupled receptor</keyword>
<comment type="caution">
    <text evidence="15">The sequence shown here is derived from an EMBL/GenBank/DDBJ whole genome shotgun (WGS) entry which is preliminary data.</text>
</comment>
<comment type="function">
    <text evidence="12">This is a receptor for bradykinin. Could be a factor in chronic pain and inflammation.</text>
</comment>
<protein>
    <recommendedName>
        <fullName evidence="2">B1 bradykinin receptor</fullName>
    </recommendedName>
</protein>
<evidence type="ECO:0000256" key="5">
    <source>
        <dbReference type="ARBA" id="ARBA00022989"/>
    </source>
</evidence>
<dbReference type="AlphaFoldDB" id="A0A852P3K5"/>
<feature type="transmembrane region" description="Helical" evidence="13">
    <location>
        <begin position="260"/>
        <end position="281"/>
    </location>
</feature>